<dbReference type="RefSeq" id="XP_008100620.1">
    <property type="nucleotide sequence ID" value="XM_008102429.1"/>
</dbReference>
<organism evidence="3">
    <name type="scientific">Colletotrichum graminicola (strain M1.001 / M2 / FGSC 10212)</name>
    <name type="common">Maize anthracnose fungus</name>
    <name type="synonym">Glomerella graminicola</name>
    <dbReference type="NCBI Taxonomy" id="645133"/>
    <lineage>
        <taxon>Eukaryota</taxon>
        <taxon>Fungi</taxon>
        <taxon>Dikarya</taxon>
        <taxon>Ascomycota</taxon>
        <taxon>Pezizomycotina</taxon>
        <taxon>Sordariomycetes</taxon>
        <taxon>Hypocreomycetidae</taxon>
        <taxon>Glomerellales</taxon>
        <taxon>Glomerellaceae</taxon>
        <taxon>Colletotrichum</taxon>
        <taxon>Colletotrichum graminicola species complex</taxon>
    </lineage>
</organism>
<evidence type="ECO:0000256" key="1">
    <source>
        <dbReference type="SAM" id="MobiDB-lite"/>
    </source>
</evidence>
<dbReference type="OrthoDB" id="4848105at2759"/>
<dbReference type="GeneID" id="24417109"/>
<name>E3R0G2_COLGM</name>
<dbReference type="AlphaFoldDB" id="E3R0G2"/>
<dbReference type="InterPro" id="IPR008701">
    <property type="entry name" value="NPP1"/>
</dbReference>
<dbReference type="Pfam" id="PF05630">
    <property type="entry name" value="NPP1"/>
    <property type="match status" value="1"/>
</dbReference>
<feature type="region of interest" description="Disordered" evidence="1">
    <location>
        <begin position="1"/>
        <end position="23"/>
    </location>
</feature>
<dbReference type="EMBL" id="GG697443">
    <property type="protein sequence ID" value="EFQ36600.1"/>
    <property type="molecule type" value="Genomic_DNA"/>
</dbReference>
<dbReference type="eggNOG" id="ENOG502S1MP">
    <property type="taxonomic scope" value="Eukaryota"/>
</dbReference>
<feature type="compositionally biased region" description="Basic and acidic residues" evidence="1">
    <location>
        <begin position="201"/>
        <end position="210"/>
    </location>
</feature>
<evidence type="ECO:0000313" key="2">
    <source>
        <dbReference type="EMBL" id="EFQ36600.1"/>
    </source>
</evidence>
<dbReference type="HOGENOM" id="CLU_062263_3_1_1"/>
<keyword evidence="3" id="KW-1185">Reference proteome</keyword>
<dbReference type="PANTHER" id="PTHR33657:SF6">
    <property type="entry name" value="SECRETED PROTEIN"/>
    <property type="match status" value="1"/>
</dbReference>
<dbReference type="PANTHER" id="PTHR33657">
    <property type="entry name" value="DOMAIN PROTEIN, PUTATIVE (AFU_ORTHOLOGUE AFUA_5G00600)-RELATED"/>
    <property type="match status" value="1"/>
</dbReference>
<reference evidence="3" key="1">
    <citation type="journal article" date="2012" name="Nat. Genet.">
        <title>Lifestyle transitions in plant pathogenic Colletotrichum fungi deciphered by genome and transcriptome analyses.</title>
        <authorList>
            <person name="O'Connell R.J."/>
            <person name="Thon M.R."/>
            <person name="Hacquard S."/>
            <person name="Amyotte S.G."/>
            <person name="Kleemann J."/>
            <person name="Torres M.F."/>
            <person name="Damm U."/>
            <person name="Buiate E.A."/>
            <person name="Epstein L."/>
            <person name="Alkan N."/>
            <person name="Altmueller J."/>
            <person name="Alvarado-Balderrama L."/>
            <person name="Bauser C.A."/>
            <person name="Becker C."/>
            <person name="Birren B.W."/>
            <person name="Chen Z."/>
            <person name="Choi J."/>
            <person name="Crouch J.A."/>
            <person name="Duvick J.P."/>
            <person name="Farman M.A."/>
            <person name="Gan P."/>
            <person name="Heiman D."/>
            <person name="Henrissat B."/>
            <person name="Howard R.J."/>
            <person name="Kabbage M."/>
            <person name="Koch C."/>
            <person name="Kracher B."/>
            <person name="Kubo Y."/>
            <person name="Law A.D."/>
            <person name="Lebrun M.-H."/>
            <person name="Lee Y.-H."/>
            <person name="Miyara I."/>
            <person name="Moore N."/>
            <person name="Neumann U."/>
            <person name="Nordstroem K."/>
            <person name="Panaccione D.G."/>
            <person name="Panstruga R."/>
            <person name="Place M."/>
            <person name="Proctor R.H."/>
            <person name="Prusky D."/>
            <person name="Rech G."/>
            <person name="Reinhardt R."/>
            <person name="Rollins J.A."/>
            <person name="Rounsley S."/>
            <person name="Schardl C.L."/>
            <person name="Schwartz D.C."/>
            <person name="Shenoy N."/>
            <person name="Shirasu K."/>
            <person name="Sikhakolli U.R."/>
            <person name="Stueber K."/>
            <person name="Sukno S.A."/>
            <person name="Sweigard J.A."/>
            <person name="Takano Y."/>
            <person name="Takahara H."/>
            <person name="Trail F."/>
            <person name="van der Does H.C."/>
            <person name="Voll L.M."/>
            <person name="Will I."/>
            <person name="Young S."/>
            <person name="Zeng Q."/>
            <person name="Zhang J."/>
            <person name="Zhou S."/>
            <person name="Dickman M.B."/>
            <person name="Schulze-Lefert P."/>
            <person name="Ver Loren van Themaat E."/>
            <person name="Ma L.-J."/>
            <person name="Vaillancourt L.J."/>
        </authorList>
    </citation>
    <scope>NUCLEOTIDE SEQUENCE [LARGE SCALE GENOMIC DNA]</scope>
    <source>
        <strain evidence="3">M1.001 / M2 / FGSC 10212</strain>
    </source>
</reference>
<gene>
    <name evidence="2" type="ORF">GLRG_11745</name>
</gene>
<feature type="region of interest" description="Disordered" evidence="1">
    <location>
        <begin position="201"/>
        <end position="230"/>
    </location>
</feature>
<feature type="compositionally biased region" description="Gly residues" evidence="1">
    <location>
        <begin position="11"/>
        <end position="23"/>
    </location>
</feature>
<dbReference type="VEuPathDB" id="FungiDB:GLRG_11745"/>
<protein>
    <submittedName>
        <fullName evidence="2">NPP1 domain-containing protein</fullName>
    </submittedName>
</protein>
<dbReference type="STRING" id="645133.E3R0G2"/>
<sequence>MVREGSAGLQPTGGGRSGCGDGGNGQVYARRGVSNDRNGIMYSHCTPKVRWAEGNSNSHRHYWAGVVVWVNRWGCEEDDITPIWPVGVSYTMYHLSWGASSTADGKFSFRAADVGLDMPTHAKMQINDNAISPLQNADSENIFERALVRWESLPILAKGALTNVRYEKTQVPFKDANVQAQLDVAYQETFFAGLALLKCDPTTEPKKNDTPDEYPDADTTYAPKSNLTGK</sequence>
<dbReference type="Proteomes" id="UP000008782">
    <property type="component" value="Unassembled WGS sequence"/>
</dbReference>
<proteinExistence type="predicted"/>
<evidence type="ECO:0000313" key="3">
    <source>
        <dbReference type="Proteomes" id="UP000008782"/>
    </source>
</evidence>
<accession>E3R0G2</accession>